<keyword evidence="2" id="KW-0805">Transcription regulation</keyword>
<evidence type="ECO:0000256" key="5">
    <source>
        <dbReference type="PROSITE-ProRule" id="PRU00169"/>
    </source>
</evidence>
<keyword evidence="1 5" id="KW-0597">Phosphoprotein</keyword>
<dbReference type="Gene3D" id="3.40.50.2300">
    <property type="match status" value="1"/>
</dbReference>
<evidence type="ECO:0000256" key="2">
    <source>
        <dbReference type="ARBA" id="ARBA00023015"/>
    </source>
</evidence>
<dbReference type="CDD" id="cd17535">
    <property type="entry name" value="REC_NarL-like"/>
    <property type="match status" value="1"/>
</dbReference>
<proteinExistence type="predicted"/>
<dbReference type="SUPFAM" id="SSF52172">
    <property type="entry name" value="CheY-like"/>
    <property type="match status" value="1"/>
</dbReference>
<dbReference type="Pfam" id="PF00196">
    <property type="entry name" value="GerE"/>
    <property type="match status" value="1"/>
</dbReference>
<feature type="domain" description="HTH luxR-type" evidence="6">
    <location>
        <begin position="150"/>
        <end position="215"/>
    </location>
</feature>
<dbReference type="InterPro" id="IPR011006">
    <property type="entry name" value="CheY-like_superfamily"/>
</dbReference>
<dbReference type="InterPro" id="IPR001789">
    <property type="entry name" value="Sig_transdc_resp-reg_receiver"/>
</dbReference>
<dbReference type="PANTHER" id="PTHR43214">
    <property type="entry name" value="TWO-COMPONENT RESPONSE REGULATOR"/>
    <property type="match status" value="1"/>
</dbReference>
<keyword evidence="9" id="KW-1185">Reference proteome</keyword>
<keyword evidence="4" id="KW-0804">Transcription</keyword>
<dbReference type="Proteomes" id="UP001595685">
    <property type="component" value="Unassembled WGS sequence"/>
</dbReference>
<evidence type="ECO:0000313" key="9">
    <source>
        <dbReference type="Proteomes" id="UP001595685"/>
    </source>
</evidence>
<evidence type="ECO:0000259" key="7">
    <source>
        <dbReference type="PROSITE" id="PS50110"/>
    </source>
</evidence>
<dbReference type="SMART" id="SM00421">
    <property type="entry name" value="HTH_LUXR"/>
    <property type="match status" value="1"/>
</dbReference>
<evidence type="ECO:0000256" key="1">
    <source>
        <dbReference type="ARBA" id="ARBA00022553"/>
    </source>
</evidence>
<dbReference type="InterPro" id="IPR039420">
    <property type="entry name" value="WalR-like"/>
</dbReference>
<dbReference type="EMBL" id="JBHRWW010000013">
    <property type="protein sequence ID" value="MFC3689796.1"/>
    <property type="molecule type" value="Genomic_DNA"/>
</dbReference>
<comment type="caution">
    <text evidence="8">The sequence shown here is derived from an EMBL/GenBank/DDBJ whole genome shotgun (WGS) entry which is preliminary data.</text>
</comment>
<keyword evidence="3" id="KW-0238">DNA-binding</keyword>
<dbReference type="InterPro" id="IPR058245">
    <property type="entry name" value="NreC/VraR/RcsB-like_REC"/>
</dbReference>
<dbReference type="PANTHER" id="PTHR43214:SF24">
    <property type="entry name" value="TRANSCRIPTIONAL REGULATORY PROTEIN NARL-RELATED"/>
    <property type="match status" value="1"/>
</dbReference>
<dbReference type="RefSeq" id="WP_340295171.1">
    <property type="nucleotide sequence ID" value="NZ_JBBEOI010000213.1"/>
</dbReference>
<accession>A0ABV7WLA9</accession>
<evidence type="ECO:0000256" key="4">
    <source>
        <dbReference type="ARBA" id="ARBA00023163"/>
    </source>
</evidence>
<dbReference type="SMART" id="SM00448">
    <property type="entry name" value="REC"/>
    <property type="match status" value="1"/>
</dbReference>
<feature type="modified residue" description="4-aspartylphosphate" evidence="5">
    <location>
        <position position="56"/>
    </location>
</feature>
<reference evidence="9" key="1">
    <citation type="journal article" date="2019" name="Int. J. Syst. Evol. Microbiol.">
        <title>The Global Catalogue of Microorganisms (GCM) 10K type strain sequencing project: providing services to taxonomists for standard genome sequencing and annotation.</title>
        <authorList>
            <consortium name="The Broad Institute Genomics Platform"/>
            <consortium name="The Broad Institute Genome Sequencing Center for Infectious Disease"/>
            <person name="Wu L."/>
            <person name="Ma J."/>
        </authorList>
    </citation>
    <scope>NUCLEOTIDE SEQUENCE [LARGE SCALE GENOMIC DNA]</scope>
    <source>
        <strain evidence="9">NCAIM B.02333</strain>
    </source>
</reference>
<organism evidence="8 9">
    <name type="scientific">Aquipuribacter hungaricus</name>
    <dbReference type="NCBI Taxonomy" id="545624"/>
    <lineage>
        <taxon>Bacteria</taxon>
        <taxon>Bacillati</taxon>
        <taxon>Actinomycetota</taxon>
        <taxon>Actinomycetes</taxon>
        <taxon>Micrococcales</taxon>
        <taxon>Intrasporangiaceae</taxon>
        <taxon>Aquipuribacter</taxon>
    </lineage>
</organism>
<feature type="domain" description="Response regulatory" evidence="7">
    <location>
        <begin position="6"/>
        <end position="120"/>
    </location>
</feature>
<dbReference type="InterPro" id="IPR000792">
    <property type="entry name" value="Tscrpt_reg_LuxR_C"/>
</dbReference>
<evidence type="ECO:0000313" key="8">
    <source>
        <dbReference type="EMBL" id="MFC3689796.1"/>
    </source>
</evidence>
<dbReference type="PROSITE" id="PS50110">
    <property type="entry name" value="RESPONSE_REGULATORY"/>
    <property type="match status" value="1"/>
</dbReference>
<dbReference type="CDD" id="cd06170">
    <property type="entry name" value="LuxR_C_like"/>
    <property type="match status" value="1"/>
</dbReference>
<evidence type="ECO:0000259" key="6">
    <source>
        <dbReference type="PROSITE" id="PS50043"/>
    </source>
</evidence>
<gene>
    <name evidence="8" type="ORF">ACFOLH_15715</name>
</gene>
<dbReference type="PRINTS" id="PR00038">
    <property type="entry name" value="HTHLUXR"/>
</dbReference>
<name>A0ABV7WLA9_9MICO</name>
<dbReference type="Pfam" id="PF00072">
    <property type="entry name" value="Response_reg"/>
    <property type="match status" value="1"/>
</dbReference>
<dbReference type="PROSITE" id="PS50043">
    <property type="entry name" value="HTH_LUXR_2"/>
    <property type="match status" value="1"/>
</dbReference>
<protein>
    <submittedName>
        <fullName evidence="8">Response regulator</fullName>
    </submittedName>
</protein>
<sequence>MSAPLRVVVADDHAPTRETVREALEAGGCEVVAEAGSASGALAAAAEHRPDVCLLDISMPGSGLLAAADITQALPGVVVVMLTASTDDDDLFAALRAGASGYLVKDMDPDRIAPALRGVMAGEAALPRWLVRKVVDEFRTEPRRPLSLRPKRSPSQLTPREQEILDLMAEGLSTEEIAARLFVAQVTVRTHISTVLKKLRVPDRAAAVRLAQEASGR</sequence>
<evidence type="ECO:0000256" key="3">
    <source>
        <dbReference type="ARBA" id="ARBA00023125"/>
    </source>
</evidence>